<dbReference type="CDD" id="cd06216">
    <property type="entry name" value="FNR_iron_sulfur_binding_2"/>
    <property type="match status" value="1"/>
</dbReference>
<evidence type="ECO:0000313" key="11">
    <source>
        <dbReference type="EMBL" id="MDR7354930.1"/>
    </source>
</evidence>
<organism evidence="11 12">
    <name type="scientific">Corynebacterium felinum</name>
    <dbReference type="NCBI Taxonomy" id="131318"/>
    <lineage>
        <taxon>Bacteria</taxon>
        <taxon>Bacillati</taxon>
        <taxon>Actinomycetota</taxon>
        <taxon>Actinomycetes</taxon>
        <taxon>Mycobacteriales</taxon>
        <taxon>Corynebacteriaceae</taxon>
        <taxon>Corynebacterium</taxon>
    </lineage>
</organism>
<dbReference type="Pfam" id="PF00111">
    <property type="entry name" value="Fer2"/>
    <property type="match status" value="1"/>
</dbReference>
<reference evidence="11 12" key="1">
    <citation type="submission" date="2023-07" db="EMBL/GenBank/DDBJ databases">
        <title>Sequencing the genomes of 1000 actinobacteria strains.</title>
        <authorList>
            <person name="Klenk H.-P."/>
        </authorList>
    </citation>
    <scope>NUCLEOTIDE SEQUENCE [LARGE SCALE GENOMIC DNA]</scope>
    <source>
        <strain evidence="11 12">DSM 44508</strain>
    </source>
</reference>
<dbReference type="Pfam" id="PF00175">
    <property type="entry name" value="NAD_binding_1"/>
    <property type="match status" value="1"/>
</dbReference>
<keyword evidence="6" id="KW-0560">Oxidoreductase</keyword>
<gene>
    <name evidence="11" type="ORF">J2S37_001468</name>
</gene>
<dbReference type="InterPro" id="IPR017927">
    <property type="entry name" value="FAD-bd_FR_type"/>
</dbReference>
<dbReference type="CDD" id="cd00207">
    <property type="entry name" value="fer2"/>
    <property type="match status" value="1"/>
</dbReference>
<name>A0ABU2B8J5_9CORY</name>
<dbReference type="InterPro" id="IPR017938">
    <property type="entry name" value="Riboflavin_synthase-like_b-brl"/>
</dbReference>
<keyword evidence="7" id="KW-0408">Iron</keyword>
<dbReference type="Gene3D" id="2.40.30.10">
    <property type="entry name" value="Translation factors"/>
    <property type="match status" value="1"/>
</dbReference>
<dbReference type="PRINTS" id="PR00410">
    <property type="entry name" value="PHEHYDRXLASE"/>
</dbReference>
<dbReference type="InterPro" id="IPR050415">
    <property type="entry name" value="MRET"/>
</dbReference>
<dbReference type="RefSeq" id="WP_277104729.1">
    <property type="nucleotide sequence ID" value="NZ_BAAAJS010000047.1"/>
</dbReference>
<dbReference type="SUPFAM" id="SSF52343">
    <property type="entry name" value="Ferredoxin reductase-like, C-terminal NADP-linked domain"/>
    <property type="match status" value="1"/>
</dbReference>
<dbReference type="PANTHER" id="PTHR47354">
    <property type="entry name" value="NADH OXIDOREDUCTASE HCR"/>
    <property type="match status" value="1"/>
</dbReference>
<keyword evidence="5" id="KW-0274">FAD</keyword>
<keyword evidence="8" id="KW-0411">Iron-sulfur</keyword>
<comment type="cofactor">
    <cofactor evidence="1">
        <name>FAD</name>
        <dbReference type="ChEBI" id="CHEBI:57692"/>
    </cofactor>
</comment>
<evidence type="ECO:0000256" key="4">
    <source>
        <dbReference type="ARBA" id="ARBA00022723"/>
    </source>
</evidence>
<evidence type="ECO:0000256" key="3">
    <source>
        <dbReference type="ARBA" id="ARBA00022714"/>
    </source>
</evidence>
<dbReference type="Pfam" id="PF00970">
    <property type="entry name" value="FAD_binding_6"/>
    <property type="match status" value="1"/>
</dbReference>
<dbReference type="SUPFAM" id="SSF63380">
    <property type="entry name" value="Riboflavin synthase domain-like"/>
    <property type="match status" value="1"/>
</dbReference>
<dbReference type="InterPro" id="IPR036010">
    <property type="entry name" value="2Fe-2S_ferredoxin-like_sf"/>
</dbReference>
<evidence type="ECO:0000256" key="2">
    <source>
        <dbReference type="ARBA" id="ARBA00022630"/>
    </source>
</evidence>
<dbReference type="PROSITE" id="PS51085">
    <property type="entry name" value="2FE2S_FER_2"/>
    <property type="match status" value="1"/>
</dbReference>
<sequence>MTTINPPTPTPPAAKVKDRLAGLRGILTRFTTPLLPDDYAVMLNPLWSTRELRGSIDSVRKEGDVAHLVITPGWGVPTTFEAGQYIGIGVEINGRYTWRSYSLTNAPGTSNGKLSITVRAVEKGKLSNHLVSTIAPGTTVRLAAPAGDFHLTNTLPEKIAFICAGTGITPVISMLRTLNERGQFDNTHVTLIYSVHDRNQLFFGDEILALAERTPNFHPHIQITSDNGRITPDNIAKICPDITERTLYACGPAAMLNDYEHWAKEHNLILRTERFTLERDSDAQGGDIDFGNGRHTHADGATTILEAGENAGVQLPFGCRMGICHTCTRTLSKGHALNLVTGEEHEEGARIRTCVSVACGNIAIS</sequence>
<dbReference type="SUPFAM" id="SSF54292">
    <property type="entry name" value="2Fe-2S ferredoxin-like"/>
    <property type="match status" value="1"/>
</dbReference>
<dbReference type="Gene3D" id="3.40.50.80">
    <property type="entry name" value="Nucleotide-binding domain of ferredoxin-NADP reductase (FNR) module"/>
    <property type="match status" value="1"/>
</dbReference>
<feature type="domain" description="FAD-binding FR-type" evidence="10">
    <location>
        <begin position="39"/>
        <end position="152"/>
    </location>
</feature>
<proteinExistence type="predicted"/>
<keyword evidence="4" id="KW-0479">Metal-binding</keyword>
<feature type="domain" description="2Fe-2S ferredoxin-type" evidence="9">
    <location>
        <begin position="273"/>
        <end position="365"/>
    </location>
</feature>
<evidence type="ECO:0000256" key="6">
    <source>
        <dbReference type="ARBA" id="ARBA00023002"/>
    </source>
</evidence>
<dbReference type="PROSITE" id="PS51384">
    <property type="entry name" value="FAD_FR"/>
    <property type="match status" value="1"/>
</dbReference>
<evidence type="ECO:0000256" key="8">
    <source>
        <dbReference type="ARBA" id="ARBA00023014"/>
    </source>
</evidence>
<accession>A0ABU2B8J5</accession>
<dbReference type="EMBL" id="JAVDYF010000001">
    <property type="protein sequence ID" value="MDR7354930.1"/>
    <property type="molecule type" value="Genomic_DNA"/>
</dbReference>
<keyword evidence="3" id="KW-0001">2Fe-2S</keyword>
<dbReference type="InterPro" id="IPR001433">
    <property type="entry name" value="OxRdtase_FAD/NAD-bd"/>
</dbReference>
<dbReference type="InterPro" id="IPR008333">
    <property type="entry name" value="Cbr1-like_FAD-bd_dom"/>
</dbReference>
<evidence type="ECO:0000256" key="1">
    <source>
        <dbReference type="ARBA" id="ARBA00001974"/>
    </source>
</evidence>
<evidence type="ECO:0000259" key="9">
    <source>
        <dbReference type="PROSITE" id="PS51085"/>
    </source>
</evidence>
<dbReference type="PANTHER" id="PTHR47354:SF6">
    <property type="entry name" value="NADH OXIDOREDUCTASE HCR"/>
    <property type="match status" value="1"/>
</dbReference>
<keyword evidence="2" id="KW-0285">Flavoprotein</keyword>
<evidence type="ECO:0000256" key="7">
    <source>
        <dbReference type="ARBA" id="ARBA00023004"/>
    </source>
</evidence>
<comment type="caution">
    <text evidence="11">The sequence shown here is derived from an EMBL/GenBank/DDBJ whole genome shotgun (WGS) entry which is preliminary data.</text>
</comment>
<evidence type="ECO:0000313" key="12">
    <source>
        <dbReference type="Proteomes" id="UP001183619"/>
    </source>
</evidence>
<dbReference type="InterPro" id="IPR012675">
    <property type="entry name" value="Beta-grasp_dom_sf"/>
</dbReference>
<protein>
    <submittedName>
        <fullName evidence="11">Ferredoxin-NADP reductase</fullName>
    </submittedName>
</protein>
<evidence type="ECO:0000259" key="10">
    <source>
        <dbReference type="PROSITE" id="PS51384"/>
    </source>
</evidence>
<dbReference type="Gene3D" id="3.10.20.30">
    <property type="match status" value="1"/>
</dbReference>
<keyword evidence="12" id="KW-1185">Reference proteome</keyword>
<evidence type="ECO:0000256" key="5">
    <source>
        <dbReference type="ARBA" id="ARBA00022827"/>
    </source>
</evidence>
<dbReference type="Proteomes" id="UP001183619">
    <property type="component" value="Unassembled WGS sequence"/>
</dbReference>
<dbReference type="InterPro" id="IPR001041">
    <property type="entry name" value="2Fe-2S_ferredoxin-type"/>
</dbReference>
<dbReference type="InterPro" id="IPR039261">
    <property type="entry name" value="FNR_nucleotide-bd"/>
</dbReference>